<dbReference type="Proteomes" id="UP000515369">
    <property type="component" value="Chromosome"/>
</dbReference>
<sequence>MQKEERPLFGYEVTNEKTDSFLFRTSNRILYEVSFRPSGYIFANDPDLQPFVFEITIAVIDNPLGKRPPGDPLVPPTIARIFSNFFEQHERIVVYICDISDQRGRIRQRKFLSWFHYYKGVDYFQFNDTLTDEAGEHYFISLILRLDNPYRRRLLLAFDDLLTDSRK</sequence>
<name>A0A7G5H5Q9_9BACT</name>
<keyword evidence="2" id="KW-1185">Reference proteome</keyword>
<dbReference type="AlphaFoldDB" id="A0A7G5H5Q9"/>
<dbReference type="InterPro" id="IPR046167">
    <property type="entry name" value="DUF6169"/>
</dbReference>
<dbReference type="RefSeq" id="WP_182463826.1">
    <property type="nucleotide sequence ID" value="NZ_CP059732.1"/>
</dbReference>
<proteinExistence type="predicted"/>
<dbReference type="KEGG" id="sfol:H3H32_16925"/>
<protein>
    <submittedName>
        <fullName evidence="1">Uncharacterized protein</fullName>
    </submittedName>
</protein>
<gene>
    <name evidence="1" type="ORF">H3H32_16925</name>
</gene>
<evidence type="ECO:0000313" key="2">
    <source>
        <dbReference type="Proteomes" id="UP000515369"/>
    </source>
</evidence>
<dbReference type="Pfam" id="PF19666">
    <property type="entry name" value="DUF6169"/>
    <property type="match status" value="1"/>
</dbReference>
<organism evidence="1 2">
    <name type="scientific">Spirosoma foliorum</name>
    <dbReference type="NCBI Taxonomy" id="2710596"/>
    <lineage>
        <taxon>Bacteria</taxon>
        <taxon>Pseudomonadati</taxon>
        <taxon>Bacteroidota</taxon>
        <taxon>Cytophagia</taxon>
        <taxon>Cytophagales</taxon>
        <taxon>Cytophagaceae</taxon>
        <taxon>Spirosoma</taxon>
    </lineage>
</organism>
<accession>A0A7G5H5Q9</accession>
<reference evidence="1 2" key="1">
    <citation type="submission" date="2020-07" db="EMBL/GenBank/DDBJ databases">
        <title>Spirosoma foliorum sp. nov., isolated from the leaves on the Nejang mountain Korea, Republic of.</title>
        <authorList>
            <person name="Ho H."/>
            <person name="Lee Y.-J."/>
            <person name="Nurcahyanto D.-A."/>
            <person name="Kim S.-G."/>
        </authorList>
    </citation>
    <scope>NUCLEOTIDE SEQUENCE [LARGE SCALE GENOMIC DNA]</scope>
    <source>
        <strain evidence="1 2">PL0136</strain>
    </source>
</reference>
<evidence type="ECO:0000313" key="1">
    <source>
        <dbReference type="EMBL" id="QMW06451.1"/>
    </source>
</evidence>
<dbReference type="EMBL" id="CP059732">
    <property type="protein sequence ID" value="QMW06451.1"/>
    <property type="molecule type" value="Genomic_DNA"/>
</dbReference>